<evidence type="ECO:0000259" key="1">
    <source>
        <dbReference type="Pfam" id="PF01636"/>
    </source>
</evidence>
<comment type="caution">
    <text evidence="2">The sequence shown here is derived from an EMBL/GenBank/DDBJ whole genome shotgun (WGS) entry which is preliminary data.</text>
</comment>
<evidence type="ECO:0000313" key="3">
    <source>
        <dbReference type="Proteomes" id="UP000660680"/>
    </source>
</evidence>
<reference evidence="2" key="1">
    <citation type="journal article" date="2014" name="Int. J. Syst. Evol. Microbiol.">
        <title>Complete genome sequence of Corynebacterium casei LMG S-19264T (=DSM 44701T), isolated from a smear-ripened cheese.</title>
        <authorList>
            <consortium name="US DOE Joint Genome Institute (JGI-PGF)"/>
            <person name="Walter F."/>
            <person name="Albersmeier A."/>
            <person name="Kalinowski J."/>
            <person name="Ruckert C."/>
        </authorList>
    </citation>
    <scope>NUCLEOTIDE SEQUENCE</scope>
    <source>
        <strain evidence="2">JCM 3276</strain>
    </source>
</reference>
<keyword evidence="3" id="KW-1185">Reference proteome</keyword>
<name>A0A918LHG2_9PSEU</name>
<dbReference type="InterPro" id="IPR011009">
    <property type="entry name" value="Kinase-like_dom_sf"/>
</dbReference>
<dbReference type="EMBL" id="BMRB01000004">
    <property type="protein sequence ID" value="GGS47136.1"/>
    <property type="molecule type" value="Genomic_DNA"/>
</dbReference>
<sequence>MVGEGLEFRVFAAVDPDGSRVVLRTPVGGRFQANPNDPHVDTREVLAWEYAVTRHVAAYGVPVARARELVRGESDVLISDYVPDDGNGVDPVALGVVLKRLHGLPPPARTGGDLAGRIVRRWREVAARVPDLPPAPEVASVLRAGRSLVHLDVRAANLRGVGGAPLALLDWSNALVGDPRLELGRLAEFARLPDNGIDLPAVLAGYGESEPDDAAYWAYRLDAAVMLALVFLAEAPDAARAAAAVDRMRAIRERLDYHRNDKR</sequence>
<organism evidence="2 3">
    <name type="scientific">Actinokineospora fastidiosa</name>
    <dbReference type="NCBI Taxonomy" id="1816"/>
    <lineage>
        <taxon>Bacteria</taxon>
        <taxon>Bacillati</taxon>
        <taxon>Actinomycetota</taxon>
        <taxon>Actinomycetes</taxon>
        <taxon>Pseudonocardiales</taxon>
        <taxon>Pseudonocardiaceae</taxon>
        <taxon>Actinokineospora</taxon>
    </lineage>
</organism>
<dbReference type="InterPro" id="IPR002575">
    <property type="entry name" value="Aminoglycoside_PTrfase"/>
</dbReference>
<gene>
    <name evidence="2" type="ORF">GCM10010171_47950</name>
</gene>
<accession>A0A918LHG2</accession>
<reference evidence="2" key="2">
    <citation type="submission" date="2020-09" db="EMBL/GenBank/DDBJ databases">
        <authorList>
            <person name="Sun Q."/>
            <person name="Ohkuma M."/>
        </authorList>
    </citation>
    <scope>NUCLEOTIDE SEQUENCE</scope>
    <source>
        <strain evidence="2">JCM 3276</strain>
    </source>
</reference>
<dbReference type="Gene3D" id="3.90.1200.10">
    <property type="match status" value="1"/>
</dbReference>
<protein>
    <recommendedName>
        <fullName evidence="1">Aminoglycoside phosphotransferase domain-containing protein</fullName>
    </recommendedName>
</protein>
<dbReference type="Proteomes" id="UP000660680">
    <property type="component" value="Unassembled WGS sequence"/>
</dbReference>
<evidence type="ECO:0000313" key="2">
    <source>
        <dbReference type="EMBL" id="GGS47136.1"/>
    </source>
</evidence>
<feature type="domain" description="Aminoglycoside phosphotransferase" evidence="1">
    <location>
        <begin position="3"/>
        <end position="212"/>
    </location>
</feature>
<dbReference type="Pfam" id="PF01636">
    <property type="entry name" value="APH"/>
    <property type="match status" value="1"/>
</dbReference>
<dbReference type="SUPFAM" id="SSF56112">
    <property type="entry name" value="Protein kinase-like (PK-like)"/>
    <property type="match status" value="1"/>
</dbReference>
<dbReference type="AlphaFoldDB" id="A0A918LHG2"/>
<proteinExistence type="predicted"/>